<evidence type="ECO:0000256" key="5">
    <source>
        <dbReference type="ARBA" id="ARBA00022679"/>
    </source>
</evidence>
<evidence type="ECO:0000259" key="12">
    <source>
        <dbReference type="Pfam" id="PF09084"/>
    </source>
</evidence>
<evidence type="ECO:0000256" key="7">
    <source>
        <dbReference type="ARBA" id="ARBA00022898"/>
    </source>
</evidence>
<proteinExistence type="inferred from homology"/>
<dbReference type="GO" id="GO:0046872">
    <property type="term" value="F:metal ion binding"/>
    <property type="evidence" value="ECO:0007669"/>
    <property type="project" value="UniProtKB-KW"/>
</dbReference>
<comment type="catalytic activity">
    <reaction evidence="11">
        <text>N(6)-(pyridoxal phosphate)-L-lysyl-[4-amino-5-hydroxymethyl-2-methylpyrimidine phosphate synthase] + L-histidyl-[4-amino-5-hydroxymethyl-2-methylpyrimidine phosphate synthase] + 2 Fe(3+) + 4 H2O = L-lysyl-[4-amino-5-hydroxymethyl-2-methylpyrimidine phosphate synthase] + (2S)-2-amino-5-hydroxy-4-oxopentanoyl-[4-amino-5-hydroxymethyl-2-methylpyrimidine phosphate synthase] + 4-amino-2-methyl-5-(phosphooxymethyl)pyrimidine + 3-oxopropanoate + 2 Fe(2+) + 2 H(+)</text>
        <dbReference type="Rhea" id="RHEA:65756"/>
        <dbReference type="Rhea" id="RHEA-COMP:16892"/>
        <dbReference type="Rhea" id="RHEA-COMP:16893"/>
        <dbReference type="Rhea" id="RHEA-COMP:16894"/>
        <dbReference type="Rhea" id="RHEA-COMP:16895"/>
        <dbReference type="ChEBI" id="CHEBI:15377"/>
        <dbReference type="ChEBI" id="CHEBI:15378"/>
        <dbReference type="ChEBI" id="CHEBI:29033"/>
        <dbReference type="ChEBI" id="CHEBI:29034"/>
        <dbReference type="ChEBI" id="CHEBI:29969"/>
        <dbReference type="ChEBI" id="CHEBI:29979"/>
        <dbReference type="ChEBI" id="CHEBI:33190"/>
        <dbReference type="ChEBI" id="CHEBI:58354"/>
        <dbReference type="ChEBI" id="CHEBI:143915"/>
        <dbReference type="ChEBI" id="CHEBI:157692"/>
    </reaction>
    <physiologicalReaction direction="left-to-right" evidence="11">
        <dbReference type="Rhea" id="RHEA:65757"/>
    </physiologicalReaction>
</comment>
<dbReference type="InterPro" id="IPR015168">
    <property type="entry name" value="SsuA/THI5"/>
</dbReference>
<comment type="subunit">
    <text evidence="4">Homodimer.</text>
</comment>
<reference evidence="13" key="1">
    <citation type="submission" date="2020-05" db="EMBL/GenBank/DDBJ databases">
        <authorList>
            <person name="Chiriac C."/>
            <person name="Salcher M."/>
            <person name="Ghai R."/>
            <person name="Kavagutti S V."/>
        </authorList>
    </citation>
    <scope>NUCLEOTIDE SEQUENCE</scope>
</reference>
<comment type="function">
    <text evidence="1">Responsible for the formation of the pyrimidine heterocycle in the thiamine biosynthesis pathway. Catalyzes the formation of hydroxymethylpyrimidine phosphate (HMP-P) from histidine and pyridoxal phosphate (PLP). The protein uses PLP and the active site histidine to form HMP-P, generating an inactive enzyme. The enzyme can only undergo a single turnover, which suggests it is a suicide enzyme.</text>
</comment>
<evidence type="ECO:0000256" key="8">
    <source>
        <dbReference type="ARBA" id="ARBA00022977"/>
    </source>
</evidence>
<comment type="pathway">
    <text evidence="2">Cofactor biosynthesis; thiamine diphosphate biosynthesis.</text>
</comment>
<dbReference type="Pfam" id="PF09084">
    <property type="entry name" value="NMT1"/>
    <property type="match status" value="1"/>
</dbReference>
<evidence type="ECO:0000256" key="2">
    <source>
        <dbReference type="ARBA" id="ARBA00004948"/>
    </source>
</evidence>
<dbReference type="EMBL" id="CAEZXR010000408">
    <property type="protein sequence ID" value="CAB4731753.1"/>
    <property type="molecule type" value="Genomic_DNA"/>
</dbReference>
<sequence>MTRRMILSHRSTARPRGRRAGVRATALLAVAAFALAACGSDSDDAGSTGSDEPSATGASADAGGADLTVQLSWIKNAEFAGEFMADTNGYYTDAGFGKVTLNAGPGATESLVLSGDADFGLTNAVTVGQVVAEEDAPLKIIGTTYQKNPFTILSLADGGNILTPEDLIGKRIGVQAGGNETLFDALLAANGIDPDDVTKVPVEYDPAPLINGDVDGFLAYVTNESIIVESEGYPVSNLLFADNGLPFVAESIVATDQTIAEKPELVKAFLKAEIQGWKDACADVEEGARLAVEEYGVDLDLDMDKEVEQNTIQCESLINTDETDANGIFTISDELIQQNMDTLEAAGIDVDAEDLFDLSLLTELLEEEPELTE</sequence>
<evidence type="ECO:0000256" key="11">
    <source>
        <dbReference type="ARBA" id="ARBA00048179"/>
    </source>
</evidence>
<keyword evidence="9" id="KW-0408">Iron</keyword>
<dbReference type="InterPro" id="IPR027939">
    <property type="entry name" value="NMT1/THI5"/>
</dbReference>
<organism evidence="13">
    <name type="scientific">freshwater metagenome</name>
    <dbReference type="NCBI Taxonomy" id="449393"/>
    <lineage>
        <taxon>unclassified sequences</taxon>
        <taxon>metagenomes</taxon>
        <taxon>ecological metagenomes</taxon>
    </lineage>
</organism>
<accession>A0A6J6SAI8</accession>
<evidence type="ECO:0000256" key="6">
    <source>
        <dbReference type="ARBA" id="ARBA00022723"/>
    </source>
</evidence>
<evidence type="ECO:0000256" key="4">
    <source>
        <dbReference type="ARBA" id="ARBA00011738"/>
    </source>
</evidence>
<dbReference type="AlphaFoldDB" id="A0A6J6SAI8"/>
<evidence type="ECO:0000256" key="1">
    <source>
        <dbReference type="ARBA" id="ARBA00003469"/>
    </source>
</evidence>
<dbReference type="PANTHER" id="PTHR31528">
    <property type="entry name" value="4-AMINO-5-HYDROXYMETHYL-2-METHYLPYRIMIDINE PHOSPHATE SYNTHASE THI11-RELATED"/>
    <property type="match status" value="1"/>
</dbReference>
<comment type="similarity">
    <text evidence="3">Belongs to the NMT1/THI5 family.</text>
</comment>
<gene>
    <name evidence="13" type="ORF">UFOPK2579_02621</name>
</gene>
<protein>
    <recommendedName>
        <fullName evidence="10">Thiamine pyrimidine synthase</fullName>
    </recommendedName>
</protein>
<evidence type="ECO:0000313" key="13">
    <source>
        <dbReference type="EMBL" id="CAB4731753.1"/>
    </source>
</evidence>
<dbReference type="Gene3D" id="3.40.190.10">
    <property type="entry name" value="Periplasmic binding protein-like II"/>
    <property type="match status" value="2"/>
</dbReference>
<name>A0A6J6SAI8_9ZZZZ</name>
<dbReference type="PANTHER" id="PTHR31528:SF1">
    <property type="entry name" value="4-AMINO-5-HYDROXYMETHYL-2-METHYLPYRIMIDINE PHOSPHATE SYNTHASE THI11-RELATED"/>
    <property type="match status" value="1"/>
</dbReference>
<keyword evidence="7" id="KW-0663">Pyridoxal phosphate</keyword>
<dbReference type="SUPFAM" id="SSF53850">
    <property type="entry name" value="Periplasmic binding protein-like II"/>
    <property type="match status" value="1"/>
</dbReference>
<keyword evidence="8" id="KW-0784">Thiamine biosynthesis</keyword>
<dbReference type="GO" id="GO:0009228">
    <property type="term" value="P:thiamine biosynthetic process"/>
    <property type="evidence" value="ECO:0007669"/>
    <property type="project" value="UniProtKB-KW"/>
</dbReference>
<evidence type="ECO:0000256" key="10">
    <source>
        <dbReference type="ARBA" id="ARBA00033171"/>
    </source>
</evidence>
<evidence type="ECO:0000256" key="9">
    <source>
        <dbReference type="ARBA" id="ARBA00023004"/>
    </source>
</evidence>
<keyword evidence="6" id="KW-0479">Metal-binding</keyword>
<keyword evidence="5" id="KW-0808">Transferase</keyword>
<evidence type="ECO:0000256" key="3">
    <source>
        <dbReference type="ARBA" id="ARBA00009406"/>
    </source>
</evidence>
<dbReference type="GO" id="GO:0016740">
    <property type="term" value="F:transferase activity"/>
    <property type="evidence" value="ECO:0007669"/>
    <property type="project" value="UniProtKB-KW"/>
</dbReference>
<feature type="domain" description="SsuA/THI5-like" evidence="12">
    <location>
        <begin position="76"/>
        <end position="283"/>
    </location>
</feature>